<name>A0ABM0VKH3_CAMSA</name>
<gene>
    <name evidence="2" type="primary">LOC104739037</name>
</gene>
<sequence>MNEDVTSFCKATSASKEAAFYFLERFNWILEDAISGFLRDPPLKDPFPQSQAPPRFKALRYRSRISLKRRCSATSVSDSKRKMVQDEITIMRSSDTAALATRELHDSDDVFHGEKIVSIPNPIIQEFKEEGSSSVTATKICEPTTSIEIDLPYSDPDSDSD</sequence>
<reference evidence="1" key="1">
    <citation type="journal article" date="2014" name="Nat. Commun.">
        <title>The emerging biofuel crop Camelina sativa retains a highly undifferentiated hexaploid genome structure.</title>
        <authorList>
            <person name="Kagale S."/>
            <person name="Koh C."/>
            <person name="Nixon J."/>
            <person name="Bollina V."/>
            <person name="Clarke W.E."/>
            <person name="Tuteja R."/>
            <person name="Spillane C."/>
            <person name="Robinson S.J."/>
            <person name="Links M.G."/>
            <person name="Clarke C."/>
            <person name="Higgins E.E."/>
            <person name="Huebert T."/>
            <person name="Sharpe A.G."/>
            <person name="Parkin I.A."/>
        </authorList>
    </citation>
    <scope>NUCLEOTIDE SEQUENCE [LARGE SCALE GENOMIC DNA]</scope>
    <source>
        <strain evidence="1">cv. DH55</strain>
    </source>
</reference>
<accession>A0ABM0VKH3</accession>
<evidence type="ECO:0000313" key="1">
    <source>
        <dbReference type="Proteomes" id="UP000694864"/>
    </source>
</evidence>
<dbReference type="Proteomes" id="UP000694864">
    <property type="component" value="Chromosome 14"/>
</dbReference>
<proteinExistence type="predicted"/>
<dbReference type="Gene3D" id="1.10.8.10">
    <property type="entry name" value="DNA helicase RuvA subunit, C-terminal domain"/>
    <property type="match status" value="1"/>
</dbReference>
<dbReference type="Pfam" id="PF14555">
    <property type="entry name" value="UBA_4"/>
    <property type="match status" value="1"/>
</dbReference>
<dbReference type="GeneID" id="104739037"/>
<keyword evidence="1" id="KW-1185">Reference proteome</keyword>
<dbReference type="CDD" id="cd14273">
    <property type="entry name" value="UBA_TAP-C_like"/>
    <property type="match status" value="1"/>
</dbReference>
<protein>
    <submittedName>
        <fullName evidence="2">Uncharacterized protein LOC104739037</fullName>
    </submittedName>
</protein>
<organism evidence="1 2">
    <name type="scientific">Camelina sativa</name>
    <name type="common">False flax</name>
    <name type="synonym">Myagrum sativum</name>
    <dbReference type="NCBI Taxonomy" id="90675"/>
    <lineage>
        <taxon>Eukaryota</taxon>
        <taxon>Viridiplantae</taxon>
        <taxon>Streptophyta</taxon>
        <taxon>Embryophyta</taxon>
        <taxon>Tracheophyta</taxon>
        <taxon>Spermatophyta</taxon>
        <taxon>Magnoliopsida</taxon>
        <taxon>eudicotyledons</taxon>
        <taxon>Gunneridae</taxon>
        <taxon>Pentapetalae</taxon>
        <taxon>rosids</taxon>
        <taxon>malvids</taxon>
        <taxon>Brassicales</taxon>
        <taxon>Brassicaceae</taxon>
        <taxon>Camelineae</taxon>
        <taxon>Camelina</taxon>
    </lineage>
</organism>
<dbReference type="RefSeq" id="XP_010457578.1">
    <property type="nucleotide sequence ID" value="XM_010459276.2"/>
</dbReference>
<evidence type="ECO:0000313" key="2">
    <source>
        <dbReference type="RefSeq" id="XP_010457578.1"/>
    </source>
</evidence>
<reference evidence="2" key="2">
    <citation type="submission" date="2025-08" db="UniProtKB">
        <authorList>
            <consortium name="RefSeq"/>
        </authorList>
    </citation>
    <scope>IDENTIFICATION</scope>
    <source>
        <tissue evidence="2">Leaf</tissue>
    </source>
</reference>